<dbReference type="Proteomes" id="UP001187531">
    <property type="component" value="Unassembled WGS sequence"/>
</dbReference>
<dbReference type="GO" id="GO:0003723">
    <property type="term" value="F:RNA binding"/>
    <property type="evidence" value="ECO:0007669"/>
    <property type="project" value="TreeGrafter"/>
</dbReference>
<dbReference type="EMBL" id="JAVRJZ010000007">
    <property type="protein sequence ID" value="KAK2720965.1"/>
    <property type="molecule type" value="Genomic_DNA"/>
</dbReference>
<dbReference type="InterPro" id="IPR045478">
    <property type="entry name" value="Exportin-5_C"/>
</dbReference>
<dbReference type="InterPro" id="IPR011989">
    <property type="entry name" value="ARM-like"/>
</dbReference>
<feature type="domain" description="Exportin-5 C-terminal" evidence="2">
    <location>
        <begin position="323"/>
        <end position="1150"/>
    </location>
</feature>
<sequence length="1191" mass="135711">TILKGINVKLKFEMSEAAQLILKSITSAIETTLNPLASQSDRHDAYLFIEEFKEKSPLCSEVGWILVKNPGLHIARNFGLQLLEHSIRYRWNIIGIQEKLFIKDCAMELLNGKIENIAREPSYLKDGIGRLIVEMAKREWPQQWPTFLTEIFEGCDMPNHDFKVEVSLLVLLRLSEDIGLLEKVENPKRRRDLYQQFTTDLPLILEFLNVILGRYASPTLLASPREEVQTVASTLILAALRALNSIYEWCSLAIISKDEPGFFIRLLRLLNEPRFRILAAECLISVLSRRDHHTVILAKIFNSSQIESIISAVGFNAGQSVSEESYVFEKKCAEIFISLGSVISYLWSRNADFTLPDYAPTLFKVLVDLADHDSVVIREGAVLQLNLLLKIPKMESTQFLEPIISSLIPVLIRRLPKVGYPSRDDDPSCKLSSIDFDSDEEFVELHKRFSSTSMIALRYLVDRNPALCFSEGLKNMKLTMHQVVQNLHLYPHKDSALCATVYAAALCVDSIFEHIFKDGSFKEYYIEAFQLLQEISHLQPKDIYLQSLLVSCVSSLIYSVSSVDQAKFVSTYCLRTVDECKIECNYRKQEKYDLRRHSFAVLVKCGRVIGEHMLPLLDDFLSFLSKMYDNRDFSSFDIGMFKEMIVTIVNQLNDSATKKHYLTVLFQRIPDQWNNLPVQSFESFLEFYGISSLTYLSENFIKRRKDLMEFLQFLKTILQKLEPINGKHPVEKFLVDSVPSLFRLFRGVNQLYASSDPSVVSVLGLSKNEKIGLLSEGISHGTNYRNVPVSISKTEFSIQMEKFLPQCHSILADIIGFLGVTLGKQFYYSPGLAQALLQTCVTRFSYLPGYRQKMIIKNVLAKIIESCPIETYETITLPLLSELIDQVIIPLDERWKTLWVKKQNEETDEAATEEDILGESVTRHLTREFVDLLFKVVTLGSRHEVEFKKIKKIELEESRNCKNDEAKENFEAIEMNEEMKDRAVGVNCISELAKTILSCDEVAQKFLLALIRAIAWPDSSPCRLAAEGLSKIIEFMQVHVPDGAIGFDLALSLLTSSLHGLEVNGEHETERNALLNLCQKILNCCLKAYPNLIETLNKIPQKDDGLALRQYLQTFNDCATPVVKLQKQRRDLLKKITEQIVGKHSGQLHKREVHMSTLPPLGKGQRRVAPPISDEEIPDLCNLFCLEETAA</sequence>
<feature type="non-terminal residue" evidence="3">
    <location>
        <position position="1"/>
    </location>
</feature>
<dbReference type="GO" id="GO:0042565">
    <property type="term" value="C:RNA nuclear export complex"/>
    <property type="evidence" value="ECO:0007669"/>
    <property type="project" value="TreeGrafter"/>
</dbReference>
<dbReference type="PANTHER" id="PTHR11223:SF3">
    <property type="entry name" value="EXPORTIN-5"/>
    <property type="match status" value="1"/>
</dbReference>
<name>A0AA88I3B4_ARTSF</name>
<dbReference type="InterPro" id="IPR045065">
    <property type="entry name" value="XPO1/5"/>
</dbReference>
<dbReference type="SUPFAM" id="SSF48371">
    <property type="entry name" value="ARM repeat"/>
    <property type="match status" value="1"/>
</dbReference>
<dbReference type="GO" id="GO:0005049">
    <property type="term" value="F:nuclear export signal receptor activity"/>
    <property type="evidence" value="ECO:0007669"/>
    <property type="project" value="InterPro"/>
</dbReference>
<dbReference type="GO" id="GO:0006611">
    <property type="term" value="P:protein export from nucleus"/>
    <property type="evidence" value="ECO:0007669"/>
    <property type="project" value="InterPro"/>
</dbReference>
<keyword evidence="4" id="KW-1185">Reference proteome</keyword>
<dbReference type="Pfam" id="PF08389">
    <property type="entry name" value="Xpo1"/>
    <property type="match status" value="1"/>
</dbReference>
<feature type="domain" description="Exportin-1/Importin-beta-like" evidence="1">
    <location>
        <begin position="121"/>
        <end position="283"/>
    </location>
</feature>
<evidence type="ECO:0000259" key="2">
    <source>
        <dbReference type="Pfam" id="PF19273"/>
    </source>
</evidence>
<dbReference type="InterPro" id="IPR013598">
    <property type="entry name" value="Exportin-1/Importin-b-like"/>
</dbReference>
<dbReference type="PANTHER" id="PTHR11223">
    <property type="entry name" value="EXPORTIN 1/5"/>
    <property type="match status" value="1"/>
</dbReference>
<evidence type="ECO:0000313" key="3">
    <source>
        <dbReference type="EMBL" id="KAK2720965.1"/>
    </source>
</evidence>
<dbReference type="AlphaFoldDB" id="A0AA88I3B4"/>
<accession>A0AA88I3B4</accession>
<proteinExistence type="predicted"/>
<reference evidence="3" key="1">
    <citation type="submission" date="2023-07" db="EMBL/GenBank/DDBJ databases">
        <title>Chromosome-level genome assembly of Artemia franciscana.</title>
        <authorList>
            <person name="Jo E."/>
        </authorList>
    </citation>
    <scope>NUCLEOTIDE SEQUENCE</scope>
    <source>
        <tissue evidence="3">Whole body</tissue>
    </source>
</reference>
<gene>
    <name evidence="3" type="ORF">QYM36_004750</name>
</gene>
<protein>
    <recommendedName>
        <fullName evidence="5">Exportin-5</fullName>
    </recommendedName>
</protein>
<dbReference type="GO" id="GO:0005634">
    <property type="term" value="C:nucleus"/>
    <property type="evidence" value="ECO:0007669"/>
    <property type="project" value="TreeGrafter"/>
</dbReference>
<dbReference type="Gene3D" id="1.25.10.10">
    <property type="entry name" value="Leucine-rich Repeat Variant"/>
    <property type="match status" value="1"/>
</dbReference>
<evidence type="ECO:0000313" key="4">
    <source>
        <dbReference type="Proteomes" id="UP001187531"/>
    </source>
</evidence>
<evidence type="ECO:0000259" key="1">
    <source>
        <dbReference type="Pfam" id="PF08389"/>
    </source>
</evidence>
<evidence type="ECO:0008006" key="5">
    <source>
        <dbReference type="Google" id="ProtNLM"/>
    </source>
</evidence>
<comment type="caution">
    <text evidence="3">The sequence shown here is derived from an EMBL/GenBank/DDBJ whole genome shotgun (WGS) entry which is preliminary data.</text>
</comment>
<dbReference type="GO" id="GO:0006405">
    <property type="term" value="P:RNA export from nucleus"/>
    <property type="evidence" value="ECO:0007669"/>
    <property type="project" value="TreeGrafter"/>
</dbReference>
<organism evidence="3 4">
    <name type="scientific">Artemia franciscana</name>
    <name type="common">Brine shrimp</name>
    <name type="synonym">Artemia sanfranciscana</name>
    <dbReference type="NCBI Taxonomy" id="6661"/>
    <lineage>
        <taxon>Eukaryota</taxon>
        <taxon>Metazoa</taxon>
        <taxon>Ecdysozoa</taxon>
        <taxon>Arthropoda</taxon>
        <taxon>Crustacea</taxon>
        <taxon>Branchiopoda</taxon>
        <taxon>Anostraca</taxon>
        <taxon>Artemiidae</taxon>
        <taxon>Artemia</taxon>
    </lineage>
</organism>
<dbReference type="InterPro" id="IPR016024">
    <property type="entry name" value="ARM-type_fold"/>
</dbReference>
<dbReference type="Pfam" id="PF19273">
    <property type="entry name" value="Exportin-5"/>
    <property type="match status" value="1"/>
</dbReference>
<dbReference type="GO" id="GO:0005737">
    <property type="term" value="C:cytoplasm"/>
    <property type="evidence" value="ECO:0007669"/>
    <property type="project" value="TreeGrafter"/>
</dbReference>